<dbReference type="EMBL" id="JMCB01000013">
    <property type="protein sequence ID" value="KFE64819.1"/>
    <property type="molecule type" value="Genomic_DNA"/>
</dbReference>
<comment type="caution">
    <text evidence="1">The sequence shown here is derived from an EMBL/GenBank/DDBJ whole genome shotgun (WGS) entry which is preliminary data.</text>
</comment>
<reference evidence="1 2" key="1">
    <citation type="submission" date="2014-04" db="EMBL/GenBank/DDBJ databases">
        <title>Genome assembly of Hyalangium minutum DSM 14724.</title>
        <authorList>
            <person name="Sharma G."/>
            <person name="Subramanian S."/>
        </authorList>
    </citation>
    <scope>NUCLEOTIDE SEQUENCE [LARGE SCALE GENOMIC DNA]</scope>
    <source>
        <strain evidence="1 2">DSM 14724</strain>
    </source>
</reference>
<gene>
    <name evidence="1" type="ORF">DB31_1837</name>
</gene>
<name>A0A085WAV6_9BACT</name>
<sequence length="136" mass="14898">MPHLRHAFALYAVRELGRFTSAFTRARESASLETGLQSIREACISTLGMEFDTLTRFDAKSVVSLFASPEQARILARLVDERASLLVLHGQSAAGLADCVYSGQLLMCSRQRFGVPRDSRAAELLEREAGLPSALL</sequence>
<evidence type="ECO:0000313" key="2">
    <source>
        <dbReference type="Proteomes" id="UP000028725"/>
    </source>
</evidence>
<dbReference type="Proteomes" id="UP000028725">
    <property type="component" value="Unassembled WGS sequence"/>
</dbReference>
<proteinExistence type="predicted"/>
<dbReference type="STRING" id="394096.DB31_1837"/>
<evidence type="ECO:0000313" key="1">
    <source>
        <dbReference type="EMBL" id="KFE64819.1"/>
    </source>
</evidence>
<dbReference type="RefSeq" id="WP_044193776.1">
    <property type="nucleotide sequence ID" value="NZ_JMCB01000013.1"/>
</dbReference>
<dbReference type="PATRIC" id="fig|394096.3.peg.6171"/>
<protein>
    <submittedName>
        <fullName evidence="1">Uncharacterized protein</fullName>
    </submittedName>
</protein>
<accession>A0A085WAV6</accession>
<dbReference type="OrthoDB" id="5382168at2"/>
<dbReference type="AlphaFoldDB" id="A0A085WAV6"/>
<keyword evidence="2" id="KW-1185">Reference proteome</keyword>
<organism evidence="1 2">
    <name type="scientific">Hyalangium minutum</name>
    <dbReference type="NCBI Taxonomy" id="394096"/>
    <lineage>
        <taxon>Bacteria</taxon>
        <taxon>Pseudomonadati</taxon>
        <taxon>Myxococcota</taxon>
        <taxon>Myxococcia</taxon>
        <taxon>Myxococcales</taxon>
        <taxon>Cystobacterineae</taxon>
        <taxon>Archangiaceae</taxon>
        <taxon>Hyalangium</taxon>
    </lineage>
</organism>